<sequence>MAREDAIGDATEARPEQNPKTPLEDVEMGAAETETGPEDDATLQTMNVNSAASPDNIAQYIDSNKAQKESVALPKSNTNNATDTDKAPTHENTKPGGPKTEKERNLATVQNHLEREMKQAMRRGEALMWLDEKIPEVCNEAVMMAKGDASVKKLAGHVSAEFRAMLLKLQGINVPQSPPPAP</sequence>
<accession>A0ABR3YRL1</accession>
<keyword evidence="3" id="KW-1185">Reference proteome</keyword>
<dbReference type="EMBL" id="JAWDJO010000182">
    <property type="protein sequence ID" value="KAL1890490.1"/>
    <property type="molecule type" value="Genomic_DNA"/>
</dbReference>
<organism evidence="2 3">
    <name type="scientific">Ceratocystis pirilliformis</name>
    <dbReference type="NCBI Taxonomy" id="259994"/>
    <lineage>
        <taxon>Eukaryota</taxon>
        <taxon>Fungi</taxon>
        <taxon>Dikarya</taxon>
        <taxon>Ascomycota</taxon>
        <taxon>Pezizomycotina</taxon>
        <taxon>Sordariomycetes</taxon>
        <taxon>Hypocreomycetidae</taxon>
        <taxon>Microascales</taxon>
        <taxon>Ceratocystidaceae</taxon>
        <taxon>Ceratocystis</taxon>
    </lineage>
</organism>
<reference evidence="2 3" key="1">
    <citation type="journal article" date="2024" name="IMA Fungus">
        <title>IMA Genome - F19 : A genome assembly and annotation guide to empower mycologists, including annotated draft genome sequences of Ceratocystis pirilliformis, Diaporthe australafricana, Fusarium ophioides, Paecilomyces lecythidis, and Sporothrix stenoceras.</title>
        <authorList>
            <person name="Aylward J."/>
            <person name="Wilson A.M."/>
            <person name="Visagie C.M."/>
            <person name="Spraker J."/>
            <person name="Barnes I."/>
            <person name="Buitendag C."/>
            <person name="Ceriani C."/>
            <person name="Del Mar Angel L."/>
            <person name="du Plessis D."/>
            <person name="Fuchs T."/>
            <person name="Gasser K."/>
            <person name="Kramer D."/>
            <person name="Li W."/>
            <person name="Munsamy K."/>
            <person name="Piso A."/>
            <person name="Price J.L."/>
            <person name="Sonnekus B."/>
            <person name="Thomas C."/>
            <person name="van der Nest A."/>
            <person name="van Dijk A."/>
            <person name="van Heerden A."/>
            <person name="van Vuuren N."/>
            <person name="Yilmaz N."/>
            <person name="Duong T.A."/>
            <person name="van der Merwe N.A."/>
            <person name="Wingfield M.J."/>
            <person name="Wingfield B.D."/>
        </authorList>
    </citation>
    <scope>NUCLEOTIDE SEQUENCE [LARGE SCALE GENOMIC DNA]</scope>
    <source>
        <strain evidence="2 3">CMW 12675</strain>
    </source>
</reference>
<name>A0ABR3YRL1_9PEZI</name>
<comment type="caution">
    <text evidence="2">The sequence shown here is derived from an EMBL/GenBank/DDBJ whole genome shotgun (WGS) entry which is preliminary data.</text>
</comment>
<feature type="compositionally biased region" description="Polar residues" evidence="1">
    <location>
        <begin position="42"/>
        <end position="53"/>
    </location>
</feature>
<feature type="compositionally biased region" description="Basic and acidic residues" evidence="1">
    <location>
        <begin position="83"/>
        <end position="105"/>
    </location>
</feature>
<protein>
    <submittedName>
        <fullName evidence="2">Uncharacterized protein</fullName>
    </submittedName>
</protein>
<proteinExistence type="predicted"/>
<feature type="region of interest" description="Disordered" evidence="1">
    <location>
        <begin position="1"/>
        <end position="105"/>
    </location>
</feature>
<evidence type="ECO:0000313" key="2">
    <source>
        <dbReference type="EMBL" id="KAL1890490.1"/>
    </source>
</evidence>
<feature type="compositionally biased region" description="Basic and acidic residues" evidence="1">
    <location>
        <begin position="1"/>
        <end position="17"/>
    </location>
</feature>
<dbReference type="Proteomes" id="UP001583280">
    <property type="component" value="Unassembled WGS sequence"/>
</dbReference>
<gene>
    <name evidence="2" type="ORF">Cpir12675_005385</name>
</gene>
<feature type="non-terminal residue" evidence="2">
    <location>
        <position position="182"/>
    </location>
</feature>
<evidence type="ECO:0000313" key="3">
    <source>
        <dbReference type="Proteomes" id="UP001583280"/>
    </source>
</evidence>
<evidence type="ECO:0000256" key="1">
    <source>
        <dbReference type="SAM" id="MobiDB-lite"/>
    </source>
</evidence>